<protein>
    <submittedName>
        <fullName evidence="1">Uncharacterized protein</fullName>
    </submittedName>
</protein>
<proteinExistence type="predicted"/>
<evidence type="ECO:0000313" key="2">
    <source>
        <dbReference type="Proteomes" id="UP000301475"/>
    </source>
</evidence>
<name>A0A4P8XUV3_9FIRM</name>
<gene>
    <name evidence="1" type="ORF">E5Z56_01665</name>
</gene>
<evidence type="ECO:0000313" key="1">
    <source>
        <dbReference type="EMBL" id="QCT06154.1"/>
    </source>
</evidence>
<reference evidence="1 2" key="1">
    <citation type="submission" date="2019-04" db="EMBL/GenBank/DDBJ databases">
        <authorList>
            <person name="Embree M."/>
            <person name="Gaffney J.R."/>
        </authorList>
    </citation>
    <scope>NUCLEOTIDE SEQUENCE [LARGE SCALE GENOMIC DNA]</scope>
    <source>
        <strain evidence="1 2">JE7A12</strain>
    </source>
</reference>
<organism evidence="1 2">
    <name type="scientific">Ruminococcus bovis</name>
    <dbReference type="NCBI Taxonomy" id="2564099"/>
    <lineage>
        <taxon>Bacteria</taxon>
        <taxon>Bacillati</taxon>
        <taxon>Bacillota</taxon>
        <taxon>Clostridia</taxon>
        <taxon>Eubacteriales</taxon>
        <taxon>Oscillospiraceae</taxon>
        <taxon>Ruminococcus</taxon>
    </lineage>
</organism>
<keyword evidence="2" id="KW-1185">Reference proteome</keyword>
<dbReference type="Proteomes" id="UP000301475">
    <property type="component" value="Chromosome"/>
</dbReference>
<accession>A0A4P8XUV3</accession>
<dbReference type="OrthoDB" id="9797950at2"/>
<dbReference type="RefSeq" id="WP_138156246.1">
    <property type="nucleotide sequence ID" value="NZ_CP039381.1"/>
</dbReference>
<dbReference type="KEGG" id="ruj:E5Z56_01665"/>
<dbReference type="Gene3D" id="3.40.50.11350">
    <property type="match status" value="1"/>
</dbReference>
<dbReference type="AlphaFoldDB" id="A0A4P8XUV3"/>
<dbReference type="EMBL" id="CP039381">
    <property type="protein sequence ID" value="QCT06154.1"/>
    <property type="molecule type" value="Genomic_DNA"/>
</dbReference>
<sequence>MLSSLIKCVLGAIPYNSFLKIYPKLCKTKLVDFVNEVYSDRFFNSSDLFLDTKNYLINKKYCNKVCLIKSGVWEYQLANFCFLKDMLEIFVWCVEKGYIPVVDIYPRNSDYYSDNTRLWDMFFKQPKEDMFNTMNISKKVICPIKKSPIRAKFSDVKDSKKIEFWHSMLNEFVVYDDKVQEYFDKEYNNLILDKSVVACVLRSTDYKKTKPKGHPIQPSIEEVFEKIHNVMDEFNVEYIYIATEDKLIADRFHEEFPNKVIENKRHYFNEKFDENNLERVSQVHFNRENDDYLKMLEYMSSINIVSKCDYLVTGLSGGSEMAIYRNGNRYKYSYIFDKGVY</sequence>